<evidence type="ECO:0000256" key="1">
    <source>
        <dbReference type="ARBA" id="ARBA00022679"/>
    </source>
</evidence>
<keyword evidence="1" id="KW-0808">Transferase</keyword>
<organism evidence="3 4">
    <name type="scientific">Candidatus Roizmanbacteria bacterium RIFOXYA1_FULL_41_12</name>
    <dbReference type="NCBI Taxonomy" id="1802082"/>
    <lineage>
        <taxon>Bacteria</taxon>
        <taxon>Candidatus Roizmaniibacteriota</taxon>
    </lineage>
</organism>
<dbReference type="Proteomes" id="UP000178450">
    <property type="component" value="Unassembled WGS sequence"/>
</dbReference>
<dbReference type="SUPFAM" id="SSF53756">
    <property type="entry name" value="UDP-Glycosyltransferase/glycogen phosphorylase"/>
    <property type="match status" value="1"/>
</dbReference>
<reference evidence="3 4" key="1">
    <citation type="journal article" date="2016" name="Nat. Commun.">
        <title>Thousands of microbial genomes shed light on interconnected biogeochemical processes in an aquifer system.</title>
        <authorList>
            <person name="Anantharaman K."/>
            <person name="Brown C.T."/>
            <person name="Hug L.A."/>
            <person name="Sharon I."/>
            <person name="Castelle C.J."/>
            <person name="Probst A.J."/>
            <person name="Thomas B.C."/>
            <person name="Singh A."/>
            <person name="Wilkins M.J."/>
            <person name="Karaoz U."/>
            <person name="Brodie E.L."/>
            <person name="Williams K.H."/>
            <person name="Hubbard S.S."/>
            <person name="Banfield J.F."/>
        </authorList>
    </citation>
    <scope>NUCLEOTIDE SEQUENCE [LARGE SCALE GENOMIC DNA]</scope>
</reference>
<dbReference type="Gene3D" id="3.40.50.2000">
    <property type="entry name" value="Glycogen Phosphorylase B"/>
    <property type="match status" value="2"/>
</dbReference>
<dbReference type="Pfam" id="PF13439">
    <property type="entry name" value="Glyco_transf_4"/>
    <property type="match status" value="1"/>
</dbReference>
<feature type="domain" description="Glycosyltransferase subfamily 4-like N-terminal" evidence="2">
    <location>
        <begin position="16"/>
        <end position="203"/>
    </location>
</feature>
<gene>
    <name evidence="3" type="ORF">A2209_01730</name>
</gene>
<evidence type="ECO:0000313" key="4">
    <source>
        <dbReference type="Proteomes" id="UP000178450"/>
    </source>
</evidence>
<dbReference type="PANTHER" id="PTHR46401:SF2">
    <property type="entry name" value="GLYCOSYLTRANSFERASE WBBK-RELATED"/>
    <property type="match status" value="1"/>
</dbReference>
<dbReference type="GO" id="GO:0016757">
    <property type="term" value="F:glycosyltransferase activity"/>
    <property type="evidence" value="ECO:0007669"/>
    <property type="project" value="TreeGrafter"/>
</dbReference>
<dbReference type="EMBL" id="MGBG01000007">
    <property type="protein sequence ID" value="OGK66453.1"/>
    <property type="molecule type" value="Genomic_DNA"/>
</dbReference>
<comment type="caution">
    <text evidence="3">The sequence shown here is derived from an EMBL/GenBank/DDBJ whole genome shotgun (WGS) entry which is preliminary data.</text>
</comment>
<evidence type="ECO:0000313" key="3">
    <source>
        <dbReference type="EMBL" id="OGK66453.1"/>
    </source>
</evidence>
<protein>
    <recommendedName>
        <fullName evidence="2">Glycosyltransferase subfamily 4-like N-terminal domain-containing protein</fullName>
    </recommendedName>
</protein>
<dbReference type="GO" id="GO:0009103">
    <property type="term" value="P:lipopolysaccharide biosynthetic process"/>
    <property type="evidence" value="ECO:0007669"/>
    <property type="project" value="TreeGrafter"/>
</dbReference>
<accession>A0A1F7KF10</accession>
<dbReference type="InterPro" id="IPR028098">
    <property type="entry name" value="Glyco_trans_4-like_N"/>
</dbReference>
<dbReference type="PANTHER" id="PTHR46401">
    <property type="entry name" value="GLYCOSYLTRANSFERASE WBBK-RELATED"/>
    <property type="match status" value="1"/>
</dbReference>
<dbReference type="Pfam" id="PF13692">
    <property type="entry name" value="Glyco_trans_1_4"/>
    <property type="match status" value="1"/>
</dbReference>
<name>A0A1F7KF10_9BACT</name>
<dbReference type="CDD" id="cd03801">
    <property type="entry name" value="GT4_PimA-like"/>
    <property type="match status" value="1"/>
</dbReference>
<evidence type="ECO:0000259" key="2">
    <source>
        <dbReference type="Pfam" id="PF13439"/>
    </source>
</evidence>
<dbReference type="AlphaFoldDB" id="A0A1F7KF10"/>
<proteinExistence type="predicted"/>
<sequence>MKILMLTPYLPYPPSSGGQVRTYNLLKYLSRNHKITLISLYKFEQEKKYLKPLQKFCEEIHLCKRAEKPWQIRIVLSAVFSNRPFLIVRNYSSEAYEILKKLLATNHYDVIHAETFYIMPHLPNTQVPIVLVEQTIEYKVYQHFVHSLPFFVRPFFYLDIMKLIRWERHFWRKANLVATVSESDRQEIKKLEPKINPAIIPNGAGDEMLTLKLKNKDLTQPKLLFMGNFFWLQNVEAAHYLINSIYPLLINRLKHFKLIIAGQNANNKLGIIKKKNLDVIDVKTDDIAIVKKLYQDATLFVSPIYGPGGTRLKILAAMASGLPIISSATGIQGLDLQAGRDVLLADSVEAFMSQVEAILKDKKRFQQIQKNAYSLVRKKYSWQKIAQNLERVYYKIK</sequence>